<feature type="transmembrane region" description="Helical" evidence="2">
    <location>
        <begin position="117"/>
        <end position="138"/>
    </location>
</feature>
<dbReference type="HOGENOM" id="CLU_1801924_0_0_11"/>
<dbReference type="EMBL" id="AP012319">
    <property type="protein sequence ID" value="BAL88598.1"/>
    <property type="molecule type" value="Genomic_DNA"/>
</dbReference>
<dbReference type="Proteomes" id="UP000007882">
    <property type="component" value="Chromosome"/>
</dbReference>
<sequence length="143" mass="15139">MAVRRRAARLPAERDDRSRSRKETDMYFQNVAGGNVHIGQQIAHNTGTVTTGSAGPLDPELDRLRAALREAGLDRDVREEAEREIEAARTALAGADLAGTVLAGPDKNRAIRALRRLSGTVEGFAGLGALAGSVIAAVEGWPA</sequence>
<dbReference type="AlphaFoldDB" id="I0H6G1"/>
<protein>
    <submittedName>
        <fullName evidence="3">Uncharacterized protein</fullName>
    </submittedName>
</protein>
<organism evidence="3 4">
    <name type="scientific">Actinoplanes missouriensis (strain ATCC 14538 / DSM 43046 / CBS 188.64 / JCM 3121 / NBRC 102363 / NCIMB 12654 / NRRL B-3342 / UNCC 431)</name>
    <dbReference type="NCBI Taxonomy" id="512565"/>
    <lineage>
        <taxon>Bacteria</taxon>
        <taxon>Bacillati</taxon>
        <taxon>Actinomycetota</taxon>
        <taxon>Actinomycetes</taxon>
        <taxon>Micromonosporales</taxon>
        <taxon>Micromonosporaceae</taxon>
        <taxon>Actinoplanes</taxon>
    </lineage>
</organism>
<reference evidence="3 4" key="1">
    <citation type="submission" date="2012-02" db="EMBL/GenBank/DDBJ databases">
        <title>Complete genome sequence of Actinoplanes missouriensis 431 (= NBRC 102363).</title>
        <authorList>
            <person name="Ohnishi Y."/>
            <person name="Ishikawa J."/>
            <person name="Sekine M."/>
            <person name="Hosoyama A."/>
            <person name="Harada T."/>
            <person name="Narita H."/>
            <person name="Hata T."/>
            <person name="Konno Y."/>
            <person name="Tutikane K."/>
            <person name="Fujita N."/>
            <person name="Horinouchi S."/>
            <person name="Hayakawa M."/>
        </authorList>
    </citation>
    <scope>NUCLEOTIDE SEQUENCE [LARGE SCALE GENOMIC DNA]</scope>
    <source>
        <strain evidence="4">ATCC 14538 / DSM 43046 / CBS 188.64 / JCM 3121 / NBRC 102363 / NCIMB 12654 / NRRL B-3342 / UNCC 431</strain>
    </source>
</reference>
<evidence type="ECO:0000256" key="1">
    <source>
        <dbReference type="SAM" id="MobiDB-lite"/>
    </source>
</evidence>
<gene>
    <name evidence="3" type="ordered locus">AMIS_33780</name>
</gene>
<accession>I0H6G1</accession>
<evidence type="ECO:0000313" key="4">
    <source>
        <dbReference type="Proteomes" id="UP000007882"/>
    </source>
</evidence>
<evidence type="ECO:0000256" key="2">
    <source>
        <dbReference type="SAM" id="Phobius"/>
    </source>
</evidence>
<keyword evidence="2" id="KW-1133">Transmembrane helix</keyword>
<keyword evidence="2" id="KW-0472">Membrane</keyword>
<dbReference type="PATRIC" id="fig|512565.3.peg.3374"/>
<name>I0H6G1_ACTM4</name>
<proteinExistence type="predicted"/>
<evidence type="ECO:0000313" key="3">
    <source>
        <dbReference type="EMBL" id="BAL88598.1"/>
    </source>
</evidence>
<keyword evidence="4" id="KW-1185">Reference proteome</keyword>
<dbReference type="KEGG" id="ams:AMIS_33780"/>
<keyword evidence="2" id="KW-0812">Transmembrane</keyword>
<dbReference type="STRING" id="512565.AMIS_33780"/>
<feature type="compositionally biased region" description="Basic and acidic residues" evidence="1">
    <location>
        <begin position="11"/>
        <end position="24"/>
    </location>
</feature>
<feature type="region of interest" description="Disordered" evidence="1">
    <location>
        <begin position="1"/>
        <end position="24"/>
    </location>
</feature>